<evidence type="ECO:0000313" key="1">
    <source>
        <dbReference type="EMBL" id="KAI9507519.1"/>
    </source>
</evidence>
<comment type="caution">
    <text evidence="1">The sequence shown here is derived from an EMBL/GenBank/DDBJ whole genome shotgun (WGS) entry which is preliminary data.</text>
</comment>
<accession>A0ACC0U8L3</accession>
<proteinExistence type="predicted"/>
<sequence length="493" mass="55916">MILNASALALVIRVLIALATRTFFQPDEYFQALEPAHFLVFGYGNLTWEWTSKPPIRSILYPAFNIPIYWMLKTLHLDGTSLLVTAPKVLHGLMAAGTDIWIRELSRKTLGQKYVPATFFLSLTSFFHALSLSRSMSNSLETTLMTIALCYYPWSPSVLPSRSQLRKFLLFVALACSVRVTSAITWTFLFPPLLWQLRRNPALLRAFIIDTISALCVACYLLFTLDSAYNGAPTLTLLTFLRVNASSVSLFYGSAPWHYYLTQAIPLLAGPALPFVLHGAYLTFMQGPRDLKLLLYTMVWTCAVFSCAGHKEWRFLHPLVPIMHLLAARSLLSFSDRAAPRFRSRNMGLNMKRIHVVLLSLLSVAPSLYVVRWHASAQIRVLSHLRSLPDAELRSLGFLMPCHSTPAQSHLHRRIPIWRLTCEPPLHGEDISTYRDESNIFFTNPAAFLAERFPEHVDAIHLVLFGALLRQPDVEDILRAKGYTEVWRGGKWI</sequence>
<dbReference type="EMBL" id="JAGFNK010000123">
    <property type="protein sequence ID" value="KAI9507519.1"/>
    <property type="molecule type" value="Genomic_DNA"/>
</dbReference>
<keyword evidence="2" id="KW-1185">Reference proteome</keyword>
<name>A0ACC0U8L3_9AGAM</name>
<evidence type="ECO:0000313" key="2">
    <source>
        <dbReference type="Proteomes" id="UP001207468"/>
    </source>
</evidence>
<organism evidence="1 2">
    <name type="scientific">Russula earlei</name>
    <dbReference type="NCBI Taxonomy" id="71964"/>
    <lineage>
        <taxon>Eukaryota</taxon>
        <taxon>Fungi</taxon>
        <taxon>Dikarya</taxon>
        <taxon>Basidiomycota</taxon>
        <taxon>Agaricomycotina</taxon>
        <taxon>Agaricomycetes</taxon>
        <taxon>Russulales</taxon>
        <taxon>Russulaceae</taxon>
        <taxon>Russula</taxon>
    </lineage>
</organism>
<protein>
    <submittedName>
        <fullName evidence="1">Glycosyltransferase family 22 protein</fullName>
    </submittedName>
</protein>
<dbReference type="Proteomes" id="UP001207468">
    <property type="component" value="Unassembled WGS sequence"/>
</dbReference>
<gene>
    <name evidence="1" type="ORF">F5148DRAFT_1276191</name>
</gene>
<reference evidence="1" key="1">
    <citation type="submission" date="2021-03" db="EMBL/GenBank/DDBJ databases">
        <title>Evolutionary priming and transition to the ectomycorrhizal habit in an iconic lineage of mushroom-forming fungi: is preadaptation a requirement?</title>
        <authorList>
            <consortium name="DOE Joint Genome Institute"/>
            <person name="Looney B.P."/>
            <person name="Miyauchi S."/>
            <person name="Morin E."/>
            <person name="Drula E."/>
            <person name="Courty P.E."/>
            <person name="Chicoki N."/>
            <person name="Fauchery L."/>
            <person name="Kohler A."/>
            <person name="Kuo A."/>
            <person name="LaButti K."/>
            <person name="Pangilinan J."/>
            <person name="Lipzen A."/>
            <person name="Riley R."/>
            <person name="Andreopoulos W."/>
            <person name="He G."/>
            <person name="Johnson J."/>
            <person name="Barry K.W."/>
            <person name="Grigoriev I.V."/>
            <person name="Nagy L."/>
            <person name="Hibbett D."/>
            <person name="Henrissat B."/>
            <person name="Matheny P.B."/>
            <person name="Labbe J."/>
            <person name="Martin A.F."/>
        </authorList>
    </citation>
    <scope>NUCLEOTIDE SEQUENCE</scope>
    <source>
        <strain evidence="1">BPL698</strain>
    </source>
</reference>